<evidence type="ECO:0000313" key="3">
    <source>
        <dbReference type="Proteomes" id="UP001209317"/>
    </source>
</evidence>
<evidence type="ECO:0000313" key="2">
    <source>
        <dbReference type="EMBL" id="MCU7695564.1"/>
    </source>
</evidence>
<feature type="compositionally biased region" description="Gly residues" evidence="1">
    <location>
        <begin position="226"/>
        <end position="244"/>
    </location>
</feature>
<keyword evidence="3" id="KW-1185">Reference proteome</keyword>
<comment type="caution">
    <text evidence="2">The sequence shown here is derived from an EMBL/GenBank/DDBJ whole genome shotgun (WGS) entry which is preliminary data.</text>
</comment>
<dbReference type="AlphaFoldDB" id="A0AAE3LLM2"/>
<dbReference type="Proteomes" id="UP001209317">
    <property type="component" value="Unassembled WGS sequence"/>
</dbReference>
<feature type="region of interest" description="Disordered" evidence="1">
    <location>
        <begin position="226"/>
        <end position="255"/>
    </location>
</feature>
<organism evidence="2 3">
    <name type="scientific">Haoranjiania flava</name>
    <dbReference type="NCBI Taxonomy" id="1856322"/>
    <lineage>
        <taxon>Bacteria</taxon>
        <taxon>Pseudomonadati</taxon>
        <taxon>Bacteroidota</taxon>
        <taxon>Chitinophagia</taxon>
        <taxon>Chitinophagales</taxon>
        <taxon>Chitinophagaceae</taxon>
        <taxon>Haoranjiania</taxon>
    </lineage>
</organism>
<sequence length="514" mass="56970">MILGLLLITCNKYDQVLKEDHASEEKLKAWLKDNGGYYKEGNLKLESNGVSVKGSLAWEAKYVFQSGVNEYVYVPFNIRDDIEKRSNTYGITFQIDNRGNIIKGAFTVNSYNDNKVKHLQHYYTLKDGRLLNTWRNDQHKIEAITYSKLSSAQVSALLADLNKAKTKLATTVAKAPPVQSYASGGCGHRLVTWYEHDGYLDNDGTYYSIVRERRAWVLECVHNESDGGGGSNGGGGGGGNGGGPPQNTEDLPYIDPDEYEDVDTKNPCDEAKRAAEKIKNAYSQQALQEKLPQLTAPSTTEKGIAMYEKLSVNPNDNTDVSTDHYYTGNMAQGTETDVTIPTEVGYLDALVSISHYHPASGFSAPSANDIYRVIEANGYNTSQFTQGRFQGSFVEAADGSSYALKVTDVNLANTFFGTQSSNLAQNGREWNPESNIGKDFTAANDYYLRKYWKSSNRNNLAYEEAMGFVLNKYNTGVTLMKKDPVGNFKPIIRTSSTTKNWLGIKTTTYINPCP</sequence>
<evidence type="ECO:0000256" key="1">
    <source>
        <dbReference type="SAM" id="MobiDB-lite"/>
    </source>
</evidence>
<gene>
    <name evidence="2" type="ORF">OD355_13645</name>
</gene>
<reference evidence="2" key="1">
    <citation type="submission" date="2022-10" db="EMBL/GenBank/DDBJ databases">
        <authorList>
            <person name="Kim H.S."/>
            <person name="Kim J.-S."/>
            <person name="Suh M.K."/>
            <person name="Eom M.K."/>
            <person name="Lee J.-S."/>
        </authorList>
    </citation>
    <scope>NUCLEOTIDE SEQUENCE</scope>
    <source>
        <strain evidence="2">LIP-5</strain>
    </source>
</reference>
<dbReference type="EMBL" id="JAOTPL010000038">
    <property type="protein sequence ID" value="MCU7695564.1"/>
    <property type="molecule type" value="Genomic_DNA"/>
</dbReference>
<name>A0AAE3LLM2_9BACT</name>
<dbReference type="RefSeq" id="WP_263039049.1">
    <property type="nucleotide sequence ID" value="NZ_JAOTPL010000038.1"/>
</dbReference>
<accession>A0AAE3LLM2</accession>
<protein>
    <submittedName>
        <fullName evidence="2">Uncharacterized protein</fullName>
    </submittedName>
</protein>
<proteinExistence type="predicted"/>